<evidence type="ECO:0000256" key="8">
    <source>
        <dbReference type="SAM" id="MobiDB-lite"/>
    </source>
</evidence>
<dbReference type="GeneID" id="111446182"/>
<dbReference type="Pfam" id="PF03009">
    <property type="entry name" value="GDPD"/>
    <property type="match status" value="1"/>
</dbReference>
<dbReference type="Proteomes" id="UP000504609">
    <property type="component" value="Unplaced"/>
</dbReference>
<keyword evidence="3 10" id="KW-0732">Signal</keyword>
<name>A0A6J1FPX3_CUCMO</name>
<comment type="catalytic activity">
    <reaction evidence="7">
        <text>a sn-glycero-3-phosphodiester + H2O = an alcohol + sn-glycerol 3-phosphate + H(+)</text>
        <dbReference type="Rhea" id="RHEA:12969"/>
        <dbReference type="ChEBI" id="CHEBI:15377"/>
        <dbReference type="ChEBI" id="CHEBI:15378"/>
        <dbReference type="ChEBI" id="CHEBI:30879"/>
        <dbReference type="ChEBI" id="CHEBI:57597"/>
        <dbReference type="ChEBI" id="CHEBI:83408"/>
        <dbReference type="EC" id="3.1.4.46"/>
    </reaction>
</comment>
<evidence type="ECO:0000256" key="7">
    <source>
        <dbReference type="ARBA" id="ARBA00047512"/>
    </source>
</evidence>
<dbReference type="InterPro" id="IPR030395">
    <property type="entry name" value="GP_PDE_dom"/>
</dbReference>
<dbReference type="FunFam" id="3.20.20.190:FF:000013">
    <property type="entry name" value="Glycerophosphodiester phosphodiesterase GDPDL3"/>
    <property type="match status" value="1"/>
</dbReference>
<sequence length="773" mass="84496">MSCWRNFPAMCSSSRTFLLLFPLLLHSFVALVSAQGSNNTSPWQTLSGNPPFVVARGGFSGLFPDSSGIAYNFTLMVSVPDVILWCDVQLTKDEVGICLPDLRLNNATNSANVLAKNRSSVYVVNGVHTEGLFTVDFNSKDLENVTLTQGIYSRPDNFDGNGFAILGPEDVYEQLQPPGLWLNIQHDAFYTQRNLSMRNFVLSVTKRITVNYISSPEVGFLKSISSRINPHKTKLILRALGPDTIEVTTNQTYASLLRNLTFIKTFASGILVPKTYIRPIDGDGYLQPETSLVSDAHKAELEVFASEFYNDLPLSYNYSYDPITEYLSYFDGGRFSVDGVLTDFPISPSAAIDCFTHLDDKAKSQAKPLVISKFGASGDFPACTDLAYSKAISDGVEVLDCPVQMTKDGTPFCMSSINLIYSTKISQTPFINRSKTIPAISSENGIFAFDLTWEEIQGLTPSISNPFSNFTLFRNPRFRNSGKFLTLPDFLALAKNGSSLSGVLIHIENADYLAKEQGLSVIDAVSDSLSKAGYDNQTALKVLIQSPNSPVLIKFKEEKKNYELVYEVDMSISDVLNETVVDIKSFADSVTITKDSVFPENQQYLTGSTNVVTKLQSLNLSVYVETFSDEFVSQAWDFFSDATVEINSYAMGAGIDGIITDFPKTSARYKKNRCLTMKELPNYMIPVQPGSLLQLVTEAYLPPKKASSPVLGDKDIAEPPLSPVSSKAPPPAGEGGSAASPPAPSRNGQPKLGAGAGFLLLNLAILCIVILPF</sequence>
<dbReference type="SUPFAM" id="SSF51695">
    <property type="entry name" value="PLC-like phosphodiesterases"/>
    <property type="match status" value="2"/>
</dbReference>
<dbReference type="RefSeq" id="XP_022940658.1">
    <property type="nucleotide sequence ID" value="XM_023084890.1"/>
</dbReference>
<dbReference type="CDD" id="cd08604">
    <property type="entry name" value="GDPD_SHV3_repeat_2"/>
    <property type="match status" value="1"/>
</dbReference>
<protein>
    <recommendedName>
        <fullName evidence="2">glycerophosphodiester phosphodiesterase</fullName>
        <ecNumber evidence="2">3.1.4.46</ecNumber>
    </recommendedName>
</protein>
<dbReference type="FunFam" id="3.20.20.190:FF:000011">
    <property type="entry name" value="Glycerophosphodiester phosphodiesterase GDPDL3"/>
    <property type="match status" value="1"/>
</dbReference>
<dbReference type="PANTHER" id="PTHR43620:SF7">
    <property type="entry name" value="GLYCEROPHOSPHODIESTER PHOSPHODIESTERASE GDPD5-RELATED"/>
    <property type="match status" value="1"/>
</dbReference>
<evidence type="ECO:0000256" key="10">
    <source>
        <dbReference type="SAM" id="SignalP"/>
    </source>
</evidence>
<evidence type="ECO:0000256" key="1">
    <source>
        <dbReference type="ARBA" id="ARBA00007277"/>
    </source>
</evidence>
<dbReference type="EC" id="3.1.4.46" evidence="2"/>
<dbReference type="CDD" id="cd08603">
    <property type="entry name" value="GDPD_SHV3_repeat_1"/>
    <property type="match status" value="1"/>
</dbReference>
<feature type="domain" description="GP-PDE" evidence="11">
    <location>
        <begin position="51"/>
        <end position="352"/>
    </location>
</feature>
<keyword evidence="4" id="KW-0319">Glycerol metabolism</keyword>
<accession>A0A6J1FPX3</accession>
<evidence type="ECO:0000313" key="13">
    <source>
        <dbReference type="RefSeq" id="XP_022940658.1"/>
    </source>
</evidence>
<dbReference type="GO" id="GO:0006071">
    <property type="term" value="P:glycerol metabolic process"/>
    <property type="evidence" value="ECO:0007669"/>
    <property type="project" value="UniProtKB-KW"/>
</dbReference>
<dbReference type="KEGG" id="cmos:111446182"/>
<proteinExistence type="inferred from homology"/>
<evidence type="ECO:0000256" key="5">
    <source>
        <dbReference type="ARBA" id="ARBA00022801"/>
    </source>
</evidence>
<gene>
    <name evidence="13" type="primary">LOC111446182</name>
</gene>
<evidence type="ECO:0000313" key="12">
    <source>
        <dbReference type="Proteomes" id="UP000504609"/>
    </source>
</evidence>
<evidence type="ECO:0000256" key="4">
    <source>
        <dbReference type="ARBA" id="ARBA00022798"/>
    </source>
</evidence>
<dbReference type="GO" id="GO:0006629">
    <property type="term" value="P:lipid metabolic process"/>
    <property type="evidence" value="ECO:0007669"/>
    <property type="project" value="InterPro"/>
</dbReference>
<feature type="domain" description="GP-PDE" evidence="11">
    <location>
        <begin position="368"/>
        <end position="670"/>
    </location>
</feature>
<comment type="similarity">
    <text evidence="1">Belongs to the glycerophosphoryl diester phosphodiesterase family.</text>
</comment>
<evidence type="ECO:0000256" key="2">
    <source>
        <dbReference type="ARBA" id="ARBA00012247"/>
    </source>
</evidence>
<organism evidence="12 13">
    <name type="scientific">Cucurbita moschata</name>
    <name type="common">Winter crookneck squash</name>
    <name type="synonym">Cucurbita pepo var. moschata</name>
    <dbReference type="NCBI Taxonomy" id="3662"/>
    <lineage>
        <taxon>Eukaryota</taxon>
        <taxon>Viridiplantae</taxon>
        <taxon>Streptophyta</taxon>
        <taxon>Embryophyta</taxon>
        <taxon>Tracheophyta</taxon>
        <taxon>Spermatophyta</taxon>
        <taxon>Magnoliopsida</taxon>
        <taxon>eudicotyledons</taxon>
        <taxon>Gunneridae</taxon>
        <taxon>Pentapetalae</taxon>
        <taxon>rosids</taxon>
        <taxon>fabids</taxon>
        <taxon>Cucurbitales</taxon>
        <taxon>Cucurbitaceae</taxon>
        <taxon>Cucurbiteae</taxon>
        <taxon>Cucurbita</taxon>
    </lineage>
</organism>
<feature type="region of interest" description="Disordered" evidence="8">
    <location>
        <begin position="718"/>
        <end position="749"/>
    </location>
</feature>
<keyword evidence="5" id="KW-0378">Hydrolase</keyword>
<keyword evidence="9" id="KW-0472">Membrane</keyword>
<keyword evidence="9" id="KW-1133">Transmembrane helix</keyword>
<evidence type="ECO:0000256" key="6">
    <source>
        <dbReference type="ARBA" id="ARBA00023180"/>
    </source>
</evidence>
<dbReference type="AlphaFoldDB" id="A0A6J1FPX3"/>
<evidence type="ECO:0000259" key="11">
    <source>
        <dbReference type="PROSITE" id="PS51704"/>
    </source>
</evidence>
<keyword evidence="9" id="KW-0812">Transmembrane</keyword>
<keyword evidence="6" id="KW-0325">Glycoprotein</keyword>
<dbReference type="GO" id="GO:0008889">
    <property type="term" value="F:glycerophosphodiester phosphodiesterase activity"/>
    <property type="evidence" value="ECO:0007669"/>
    <property type="project" value="UniProtKB-EC"/>
</dbReference>
<evidence type="ECO:0000256" key="9">
    <source>
        <dbReference type="SAM" id="Phobius"/>
    </source>
</evidence>
<dbReference type="InterPro" id="IPR017946">
    <property type="entry name" value="PLC-like_Pdiesterase_TIM-brl"/>
</dbReference>
<evidence type="ECO:0000256" key="3">
    <source>
        <dbReference type="ARBA" id="ARBA00022729"/>
    </source>
</evidence>
<keyword evidence="12" id="KW-1185">Reference proteome</keyword>
<feature type="signal peptide" evidence="10">
    <location>
        <begin position="1"/>
        <end position="34"/>
    </location>
</feature>
<reference evidence="13" key="1">
    <citation type="submission" date="2025-08" db="UniProtKB">
        <authorList>
            <consortium name="RefSeq"/>
        </authorList>
    </citation>
    <scope>IDENTIFICATION</scope>
    <source>
        <tissue evidence="13">Young leaves</tissue>
    </source>
</reference>
<dbReference type="PANTHER" id="PTHR43620">
    <property type="entry name" value="GLYCEROPHOSPHORYL DIESTER PHOSPHODIESTERASE"/>
    <property type="match status" value="1"/>
</dbReference>
<feature type="transmembrane region" description="Helical" evidence="9">
    <location>
        <begin position="752"/>
        <end position="771"/>
    </location>
</feature>
<dbReference type="Gene3D" id="3.20.20.190">
    <property type="entry name" value="Phosphatidylinositol (PI) phosphodiesterase"/>
    <property type="match status" value="2"/>
</dbReference>
<dbReference type="PROSITE" id="PS51704">
    <property type="entry name" value="GP_PDE"/>
    <property type="match status" value="2"/>
</dbReference>
<feature type="chain" id="PRO_5026946126" description="glycerophosphodiester phosphodiesterase" evidence="10">
    <location>
        <begin position="35"/>
        <end position="773"/>
    </location>
</feature>